<feature type="compositionally biased region" description="Polar residues" evidence="5">
    <location>
        <begin position="385"/>
        <end position="415"/>
    </location>
</feature>
<evidence type="ECO:0000256" key="3">
    <source>
        <dbReference type="ARBA" id="ARBA00023163"/>
    </source>
</evidence>
<dbReference type="EMBL" id="CABFNO020001298">
    <property type="protein sequence ID" value="CAG9977640.1"/>
    <property type="molecule type" value="Genomic_DNA"/>
</dbReference>
<reference evidence="7 8" key="2">
    <citation type="submission" date="2021-10" db="EMBL/GenBank/DDBJ databases">
        <authorList>
            <person name="Piombo E."/>
        </authorList>
    </citation>
    <scope>NUCLEOTIDE SEQUENCE [LARGE SCALE GENOMIC DNA]</scope>
</reference>
<evidence type="ECO:0000259" key="6">
    <source>
        <dbReference type="PROSITE" id="PS50217"/>
    </source>
</evidence>
<comment type="subcellular location">
    <subcellularLocation>
        <location evidence="1">Nucleus</location>
    </subcellularLocation>
</comment>
<keyword evidence="4" id="KW-0539">Nucleus</keyword>
<feature type="compositionally biased region" description="Polar residues" evidence="5">
    <location>
        <begin position="163"/>
        <end position="173"/>
    </location>
</feature>
<keyword evidence="2" id="KW-0805">Transcription regulation</keyword>
<keyword evidence="8" id="KW-1185">Reference proteome</keyword>
<dbReference type="InterPro" id="IPR046347">
    <property type="entry name" value="bZIP_sf"/>
</dbReference>
<protein>
    <recommendedName>
        <fullName evidence="6">BZIP domain-containing protein</fullName>
    </recommendedName>
</protein>
<dbReference type="GO" id="GO:0005634">
    <property type="term" value="C:nucleus"/>
    <property type="evidence" value="ECO:0007669"/>
    <property type="project" value="UniProtKB-SubCell"/>
</dbReference>
<comment type="caution">
    <text evidence="7">The sequence shown here is derived from an EMBL/GenBank/DDBJ whole genome shotgun (WGS) entry which is preliminary data.</text>
</comment>
<dbReference type="SUPFAM" id="SSF57959">
    <property type="entry name" value="Leucine zipper domain"/>
    <property type="match status" value="1"/>
</dbReference>
<keyword evidence="3" id="KW-0804">Transcription</keyword>
<feature type="region of interest" description="Disordered" evidence="5">
    <location>
        <begin position="382"/>
        <end position="422"/>
    </location>
</feature>
<dbReference type="PANTHER" id="PTHR19304">
    <property type="entry name" value="CYCLIC-AMP RESPONSE ELEMENT BINDING PROTEIN"/>
    <property type="match status" value="1"/>
</dbReference>
<feature type="domain" description="BZIP" evidence="6">
    <location>
        <begin position="225"/>
        <end position="288"/>
    </location>
</feature>
<dbReference type="Proteomes" id="UP000754883">
    <property type="component" value="Unassembled WGS sequence"/>
</dbReference>
<reference evidence="8" key="1">
    <citation type="submission" date="2019-06" db="EMBL/GenBank/DDBJ databases">
        <authorList>
            <person name="Broberg M."/>
        </authorList>
    </citation>
    <scope>NUCLEOTIDE SEQUENCE [LARGE SCALE GENOMIC DNA]</scope>
</reference>
<sequence length="422" mass="46746">MRNNPHACHPPQWMLATSQPGDHCYGSQASQYSYAGTSGPLEAIFTVTSTPTATSPPEYRRVFFEETIPLQREDPYTPISKHSDRPVASTPSPPYDESSRQTTISVPVTDNSYVANYVTPILETPTSDDAPKRWHGWQATPTGHPHVYYNQYASLADSPFPITPQQESSSKLPLSTVEPIKKKKKKRRGPEQNRVNPPHAPHPRSPQRPREIPRTGGDSTYFKDDAARQRALERNRLAANRCRHRQRRHTKALTSVEFEVEDQHKYLSGYLQSLSNEVLDLKSELLRHTNCNCTLIQTYLGYEAMASVNNKVGAYPNYGTSAASSTVECLGLLSSGANNGPSHWVNPHAISHQPQPTLLASADQSHSADFITVSNVISSAEPAAPNTTQLPPQQVFTTNSSPYTTSGVYQQSPYNNGLWGPQ</sequence>
<dbReference type="PROSITE" id="PS00036">
    <property type="entry name" value="BZIP_BASIC"/>
    <property type="match status" value="1"/>
</dbReference>
<evidence type="ECO:0000313" key="7">
    <source>
        <dbReference type="EMBL" id="CAG9977640.1"/>
    </source>
</evidence>
<evidence type="ECO:0000256" key="5">
    <source>
        <dbReference type="SAM" id="MobiDB-lite"/>
    </source>
</evidence>
<dbReference type="CDD" id="cd14687">
    <property type="entry name" value="bZIP_ATF2"/>
    <property type="match status" value="1"/>
</dbReference>
<proteinExistence type="predicted"/>
<gene>
    <name evidence="7" type="ORF">CBYS24578_00008796</name>
</gene>
<evidence type="ECO:0000256" key="1">
    <source>
        <dbReference type="ARBA" id="ARBA00004123"/>
    </source>
</evidence>
<dbReference type="InterPro" id="IPR051027">
    <property type="entry name" value="bZIP_transcription_factors"/>
</dbReference>
<feature type="compositionally biased region" description="Basic and acidic residues" evidence="5">
    <location>
        <begin position="71"/>
        <end position="85"/>
    </location>
</feature>
<evidence type="ECO:0000313" key="8">
    <source>
        <dbReference type="Proteomes" id="UP000754883"/>
    </source>
</evidence>
<dbReference type="Gene3D" id="1.20.5.170">
    <property type="match status" value="1"/>
</dbReference>
<dbReference type="SMART" id="SM00338">
    <property type="entry name" value="BRLZ"/>
    <property type="match status" value="1"/>
</dbReference>
<name>A0A9N9XXY5_9HYPO</name>
<accession>A0A9N9XXY5</accession>
<evidence type="ECO:0000256" key="2">
    <source>
        <dbReference type="ARBA" id="ARBA00023015"/>
    </source>
</evidence>
<evidence type="ECO:0000256" key="4">
    <source>
        <dbReference type="ARBA" id="ARBA00023242"/>
    </source>
</evidence>
<feature type="region of interest" description="Disordered" evidence="5">
    <location>
        <begin position="70"/>
        <end position="102"/>
    </location>
</feature>
<dbReference type="InterPro" id="IPR004827">
    <property type="entry name" value="bZIP"/>
</dbReference>
<dbReference type="OrthoDB" id="295274at2759"/>
<organism evidence="7 8">
    <name type="scientific">Clonostachys byssicola</name>
    <dbReference type="NCBI Taxonomy" id="160290"/>
    <lineage>
        <taxon>Eukaryota</taxon>
        <taxon>Fungi</taxon>
        <taxon>Dikarya</taxon>
        <taxon>Ascomycota</taxon>
        <taxon>Pezizomycotina</taxon>
        <taxon>Sordariomycetes</taxon>
        <taxon>Hypocreomycetidae</taxon>
        <taxon>Hypocreales</taxon>
        <taxon>Bionectriaceae</taxon>
        <taxon>Clonostachys</taxon>
    </lineage>
</organism>
<dbReference type="AlphaFoldDB" id="A0A9N9XXY5"/>
<dbReference type="PROSITE" id="PS50217">
    <property type="entry name" value="BZIP"/>
    <property type="match status" value="1"/>
</dbReference>
<dbReference type="GO" id="GO:0003700">
    <property type="term" value="F:DNA-binding transcription factor activity"/>
    <property type="evidence" value="ECO:0007669"/>
    <property type="project" value="InterPro"/>
</dbReference>
<feature type="region of interest" description="Disordered" evidence="5">
    <location>
        <begin position="159"/>
        <end position="222"/>
    </location>
</feature>